<evidence type="ECO:0000256" key="4">
    <source>
        <dbReference type="ARBA" id="ARBA00023163"/>
    </source>
</evidence>
<dbReference type="InterPro" id="IPR009057">
    <property type="entry name" value="Homeodomain-like_sf"/>
</dbReference>
<evidence type="ECO:0000256" key="2">
    <source>
        <dbReference type="ARBA" id="ARBA00023015"/>
    </source>
</evidence>
<dbReference type="PANTHER" id="PTHR30055:SF234">
    <property type="entry name" value="HTH-TYPE TRANSCRIPTIONAL REGULATOR BETI"/>
    <property type="match status" value="1"/>
</dbReference>
<protein>
    <submittedName>
        <fullName evidence="8">TetR/AcrR family transcriptional regulator</fullName>
    </submittedName>
</protein>
<dbReference type="PANTHER" id="PTHR30055">
    <property type="entry name" value="HTH-TYPE TRANSCRIPTIONAL REGULATOR RUTR"/>
    <property type="match status" value="1"/>
</dbReference>
<dbReference type="InterPro" id="IPR001647">
    <property type="entry name" value="HTH_TetR"/>
</dbReference>
<accession>A0A563DZW5</accession>
<dbReference type="SUPFAM" id="SSF46689">
    <property type="entry name" value="Homeodomain-like"/>
    <property type="match status" value="1"/>
</dbReference>
<dbReference type="PROSITE" id="PS50977">
    <property type="entry name" value="HTH_TETR_2"/>
    <property type="match status" value="1"/>
</dbReference>
<keyword evidence="2" id="KW-0805">Transcription regulation</keyword>
<evidence type="ECO:0000313" key="8">
    <source>
        <dbReference type="EMBL" id="TWP35669.1"/>
    </source>
</evidence>
<dbReference type="Pfam" id="PF00440">
    <property type="entry name" value="TetR_N"/>
    <property type="match status" value="1"/>
</dbReference>
<dbReference type="InterPro" id="IPR036271">
    <property type="entry name" value="Tet_transcr_reg_TetR-rel_C_sf"/>
</dbReference>
<reference evidence="8 9" key="2">
    <citation type="submission" date="2019-08" db="EMBL/GenBank/DDBJ databases">
        <title>Jejuicoccus antrihumi gen. nov., sp. nov., a new member of the family Dermacoccaceae isolated from a cave.</title>
        <authorList>
            <person name="Schumann P."/>
            <person name="Kim I.S."/>
        </authorList>
    </citation>
    <scope>NUCLEOTIDE SEQUENCE [LARGE SCALE GENOMIC DNA]</scope>
    <source>
        <strain evidence="8 9">C5-26</strain>
    </source>
</reference>
<proteinExistence type="predicted"/>
<dbReference type="SUPFAM" id="SSF48498">
    <property type="entry name" value="Tetracyclin repressor-like, C-terminal domain"/>
    <property type="match status" value="1"/>
</dbReference>
<evidence type="ECO:0000256" key="6">
    <source>
        <dbReference type="SAM" id="MobiDB-lite"/>
    </source>
</evidence>
<evidence type="ECO:0000259" key="7">
    <source>
        <dbReference type="PROSITE" id="PS50977"/>
    </source>
</evidence>
<dbReference type="Proteomes" id="UP000320244">
    <property type="component" value="Unassembled WGS sequence"/>
</dbReference>
<dbReference type="Pfam" id="PF13977">
    <property type="entry name" value="TetR_C_6"/>
    <property type="match status" value="1"/>
</dbReference>
<feature type="domain" description="HTH tetR-type" evidence="7">
    <location>
        <begin position="77"/>
        <end position="137"/>
    </location>
</feature>
<dbReference type="InterPro" id="IPR050109">
    <property type="entry name" value="HTH-type_TetR-like_transc_reg"/>
</dbReference>
<dbReference type="AlphaFoldDB" id="A0A563DZW5"/>
<evidence type="ECO:0000256" key="3">
    <source>
        <dbReference type="ARBA" id="ARBA00023125"/>
    </source>
</evidence>
<sequence>MPTITASRSGSTPLQTRAASAATTPSGSHGPTRWNQAMAVTSRPVLQCSRTVKRRGSPLQVVCIGKWVRMPKQVDHQERRERIADAVCRLAARDGLEGVSLRHVAAEAGVSMGQVQHYFTDKDQMLLFAFEQLSERFTQRITDAAPPGGPPTSYRDRLRDVLVAMVSIDPLGRTEAPLWVAFLARAAANPDLAQFVRHDDLVAFGADHLRAAQDAGETSLSFDAEMEAMALFATADGLMLRCLLDPTCAETAIMAIDQQLDHIFETTPSR</sequence>
<evidence type="ECO:0000256" key="1">
    <source>
        <dbReference type="ARBA" id="ARBA00022491"/>
    </source>
</evidence>
<evidence type="ECO:0000313" key="9">
    <source>
        <dbReference type="Proteomes" id="UP000320244"/>
    </source>
</evidence>
<dbReference type="GO" id="GO:0003700">
    <property type="term" value="F:DNA-binding transcription factor activity"/>
    <property type="evidence" value="ECO:0007669"/>
    <property type="project" value="TreeGrafter"/>
</dbReference>
<reference evidence="8 9" key="1">
    <citation type="submission" date="2019-05" db="EMBL/GenBank/DDBJ databases">
        <authorList>
            <person name="Lee S.D."/>
        </authorList>
    </citation>
    <scope>NUCLEOTIDE SEQUENCE [LARGE SCALE GENOMIC DNA]</scope>
    <source>
        <strain evidence="8 9">C5-26</strain>
    </source>
</reference>
<evidence type="ECO:0000256" key="5">
    <source>
        <dbReference type="PROSITE-ProRule" id="PRU00335"/>
    </source>
</evidence>
<dbReference type="EMBL" id="VCQV01000017">
    <property type="protein sequence ID" value="TWP35669.1"/>
    <property type="molecule type" value="Genomic_DNA"/>
</dbReference>
<organism evidence="8 9">
    <name type="scientific">Leekyejoonella antrihumi</name>
    <dbReference type="NCBI Taxonomy" id="1660198"/>
    <lineage>
        <taxon>Bacteria</taxon>
        <taxon>Bacillati</taxon>
        <taxon>Actinomycetota</taxon>
        <taxon>Actinomycetes</taxon>
        <taxon>Micrococcales</taxon>
        <taxon>Dermacoccaceae</taxon>
        <taxon>Leekyejoonella</taxon>
    </lineage>
</organism>
<feature type="DNA-binding region" description="H-T-H motif" evidence="5">
    <location>
        <begin position="100"/>
        <end position="119"/>
    </location>
</feature>
<keyword evidence="3 5" id="KW-0238">DNA-binding</keyword>
<comment type="caution">
    <text evidence="8">The sequence shown here is derived from an EMBL/GenBank/DDBJ whole genome shotgun (WGS) entry which is preliminary data.</text>
</comment>
<dbReference type="InterPro" id="IPR039538">
    <property type="entry name" value="BetI_C"/>
</dbReference>
<dbReference type="Gene3D" id="1.10.357.10">
    <property type="entry name" value="Tetracycline Repressor, domain 2"/>
    <property type="match status" value="1"/>
</dbReference>
<gene>
    <name evidence="8" type="ORF">FGL98_12685</name>
</gene>
<keyword evidence="1" id="KW-0678">Repressor</keyword>
<name>A0A563DZW5_9MICO</name>
<dbReference type="GO" id="GO:0000976">
    <property type="term" value="F:transcription cis-regulatory region binding"/>
    <property type="evidence" value="ECO:0007669"/>
    <property type="project" value="TreeGrafter"/>
</dbReference>
<dbReference type="OrthoDB" id="9816296at2"/>
<feature type="region of interest" description="Disordered" evidence="6">
    <location>
        <begin position="1"/>
        <end position="34"/>
    </location>
</feature>
<keyword evidence="4" id="KW-0804">Transcription</keyword>
<keyword evidence="9" id="KW-1185">Reference proteome</keyword>